<dbReference type="Proteomes" id="UP000304951">
    <property type="component" value="Unassembled WGS sequence"/>
</dbReference>
<name>A0A4S8S0R7_AURPU</name>
<dbReference type="EMBL" id="QZAF01001100">
    <property type="protein sequence ID" value="THV63655.1"/>
    <property type="molecule type" value="Genomic_DNA"/>
</dbReference>
<organism evidence="1 2">
    <name type="scientific">Aureobasidium pullulans</name>
    <name type="common">Black yeast</name>
    <name type="synonym">Pullularia pullulans</name>
    <dbReference type="NCBI Taxonomy" id="5580"/>
    <lineage>
        <taxon>Eukaryota</taxon>
        <taxon>Fungi</taxon>
        <taxon>Dikarya</taxon>
        <taxon>Ascomycota</taxon>
        <taxon>Pezizomycotina</taxon>
        <taxon>Dothideomycetes</taxon>
        <taxon>Dothideomycetidae</taxon>
        <taxon>Dothideales</taxon>
        <taxon>Saccotheciaceae</taxon>
        <taxon>Aureobasidium</taxon>
    </lineage>
</organism>
<evidence type="ECO:0000313" key="2">
    <source>
        <dbReference type="Proteomes" id="UP000304951"/>
    </source>
</evidence>
<dbReference type="AlphaFoldDB" id="A0A4S8S0R7"/>
<protein>
    <submittedName>
        <fullName evidence="1">Uncharacterized protein</fullName>
    </submittedName>
</protein>
<comment type="caution">
    <text evidence="1">The sequence shown here is derived from an EMBL/GenBank/DDBJ whole genome shotgun (WGS) entry which is preliminary data.</text>
</comment>
<sequence length="279" mass="31418">MDVVLNHYSELADKGSDPSDSIDDSTKLDVVHADTTVLPSPVSEASRTRFPKLTMFPQLPTEIQLLICKNAVTRPEPIDLSKRENHGLPDITRTSKLFHTEGSRLYYRENTFLIPLPSRLAQEENIFLDHWLCDSSTTETVAKMGQINVQISLPPDRASLANLLLLAVLFSKVSSIEARKTVVLQPIITLPRNRHNLIIPLPAVTPQLESRISDAFWHVFDTSMHELAIGNYKIVWVDEEEMEMNAGVPLLERAVALGRICEELWSAIMTVWNSGQDVR</sequence>
<proteinExistence type="predicted"/>
<evidence type="ECO:0000313" key="1">
    <source>
        <dbReference type="EMBL" id="THV63655.1"/>
    </source>
</evidence>
<reference evidence="1 2" key="1">
    <citation type="submission" date="2018-10" db="EMBL/GenBank/DDBJ databases">
        <title>Fifty Aureobasidium pullulans genomes reveal a recombining polyextremotolerant generalist.</title>
        <authorList>
            <person name="Gostincar C."/>
            <person name="Turk M."/>
            <person name="Zajc J."/>
            <person name="Gunde-Cimerman N."/>
        </authorList>
    </citation>
    <scope>NUCLEOTIDE SEQUENCE [LARGE SCALE GENOMIC DNA]</scope>
    <source>
        <strain evidence="1 2">EXF-11900</strain>
    </source>
</reference>
<gene>
    <name evidence="1" type="ORF">D6D28_10493</name>
</gene>
<accession>A0A4S8S0R7</accession>